<feature type="domain" description="Rhamnogalacturonase A/B/Epimerase-like pectate lyase" evidence="2">
    <location>
        <begin position="427"/>
        <end position="715"/>
    </location>
</feature>
<reference evidence="4 5" key="1">
    <citation type="submission" date="2020-07" db="EMBL/GenBank/DDBJ databases">
        <title>Genomic diversity of species in the Neisseriaceae family.</title>
        <authorList>
            <person name="Vincent A.T."/>
            <person name="Bernet E."/>
            <person name="Veyrier F.J."/>
        </authorList>
    </citation>
    <scope>NUCLEOTIDE SEQUENCE [LARGE SCALE GENOMIC DNA]</scope>
    <source>
        <strain evidence="4 5">DSM 22244</strain>
    </source>
</reference>
<dbReference type="InterPro" id="IPR012334">
    <property type="entry name" value="Pectin_lyas_fold"/>
</dbReference>
<proteinExistence type="predicted"/>
<dbReference type="InterPro" id="IPR006626">
    <property type="entry name" value="PbH1"/>
</dbReference>
<dbReference type="Gene3D" id="2.60.40.60">
    <property type="entry name" value="Cadherins"/>
    <property type="match status" value="2"/>
</dbReference>
<dbReference type="Proteomes" id="UP000514752">
    <property type="component" value="Chromosome"/>
</dbReference>
<evidence type="ECO:0000259" key="2">
    <source>
        <dbReference type="Pfam" id="PF12708"/>
    </source>
</evidence>
<dbReference type="EMBL" id="CP059567">
    <property type="protein sequence ID" value="QMT39936.1"/>
    <property type="molecule type" value="Genomic_DNA"/>
</dbReference>
<sequence>MAATLTIVNQHGQTLAAHRLGNTPLAIRAQDQVQYQLAGEGGMAPANVEAARTGNDLLVHIDGQQALRIEDYFLLDESGLKNPLLGMNGNGQYVAYGIVEAPSVLPVEHVLAEEVVGMAASEGASVSALTAFGIGTLALGGLALAAQSSNENNDQSNQPAPPPADNGNTTPPPSGGGNTTPPPSGGGNTTPPPSGGGNTNPPPQPPKPNGSITIEGDAKVGQTLIAKISDADGVSGSPQYQWLADGQAIANATQSTYTLTANEKGKTISVQATYTDTKNTAENPTSAATAQVTEDTPTPPANQAPTDIALSANRLPENQVGAVVGKLSTTDADANDSHTYTVNDQRFEVDVQGNLKLKDGIKVEFAQEKTISLEITTTDKAGDKYSETFTINVQDDPNYPAPNPPTPPNGGKLGVYVPKPATDFIANVKDAAYGAKGDGQSDDTAAIQKAIDAVAAKGGGIVEIPAGTYMINGAATSVLGPGDVPRTSGLQVKSNVIIRMAGDTVMQVIPNGEKHYDIFNIYNAENVAIMGGTLRGDRHSHLNAQGEWGSGIKIASAKNVVIEKVIAREFWGDAVHISDSGSLPRTPSENVTVYQLTADGNRRQGISITSADKVLIEDSAFKNTGGQGGTPPMAGIDIEPESQQQVSNVTIKNSTFDNNTGYGIALLERADVENADIRNIVIDGNTIKTGGAGIVVNNTGGHTITNNHISDIGKGWYYGSQHSLALNANSHDNTVTGNTVKTGSIIDAGQNNSVSGNTFESVAFVRGENKVGATLTAEVHNDDGAPRNLGYQWLADGKPINGATAATYTVRPEDAGKRISVEASFDKDGGARETTEYEVPTLPIAGTPNPPANDGKLGVHVPKPTTDFIANVKDAAYGAKGDGQTDDTAAIQKAIDAVAEKGGGVVEIPAGTYMINPLAHEGAYGIITTGNGLMLKSNVTVKMADDTVLKAIPNDSAYYTIFTLYKVQNAHIIGGTLLGDRDEHQDIVGLWGNGVNILSSQNVVVENVAAKNFWGLGFYVNKNSSQDPASEHITFYHVTADNNRRQGISLNGGHHVKILDSEFLNTHGHMPQSGINIEPNKGDNHVSDVEIRGNTFKHNQGFGIVISGSQYEGTSIRNVIVEDNQMYHNRDGIWVLGLQGGRIAGNTIYQPDITHGVTGGSREIRLDAKSSSVVVENNILHGGSAIANHGTNNTVSENTYKAAAYIRGQAETGEILTAHVMDGDGYDKTKLDYQWLADGKAIAGAQSERYTVRPEDSGKAISVRVTFTDNAQHHETADSLPTAPVGSLAPNHPPAFFYLQGSTIAENRSGAVVGKITPIDDPDHGDRHSYRVSDPRFEVKDGELRLKPGESVYRHRESDGKIYLSIEVTDQSGESIVREFNLNITADPAYQAPANHAPTGITLEHASVAEKNPGAIIGKVHVADPDIGDRHTFNFSDGRFEIENGYLKLKNGQQLDHDQGKSIGLSITAKDIAGASHKESFTLNIVDDGKPSGSAKMLKIQSEPELDLNNLERGTEGQEGFVIDGQGVKTLSGFNGQGGDLLQLESDAFTALDKGTLAESAFTVGGKAGSAEHRVIYNANTGELAYDPDGSGAAASTVIARLDPALELEAQHIQII</sequence>
<dbReference type="RefSeq" id="WP_182121697.1">
    <property type="nucleotide sequence ID" value="NZ_CP059567.1"/>
</dbReference>
<dbReference type="PANTHER" id="PTHR31339:SF9">
    <property type="entry name" value="PLASMIN AND FIBRONECTIN-BINDING PROTEIN A"/>
    <property type="match status" value="1"/>
</dbReference>
<dbReference type="SMART" id="SM00710">
    <property type="entry name" value="PbH1"/>
    <property type="match status" value="15"/>
</dbReference>
<gene>
    <name evidence="4" type="ORF">H3L94_08730</name>
</gene>
<dbReference type="InterPro" id="IPR011050">
    <property type="entry name" value="Pectin_lyase_fold/virulence"/>
</dbReference>
<dbReference type="Pfam" id="PF13229">
    <property type="entry name" value="Beta_helix"/>
    <property type="match status" value="1"/>
</dbReference>
<protein>
    <submittedName>
        <fullName evidence="4">Right-handed parallel beta-helix repeat-containing protein</fullName>
    </submittedName>
</protein>
<organism evidence="4 5">
    <name type="scientific">Neisseria shayeganii</name>
    <dbReference type="NCBI Taxonomy" id="607712"/>
    <lineage>
        <taxon>Bacteria</taxon>
        <taxon>Pseudomonadati</taxon>
        <taxon>Pseudomonadota</taxon>
        <taxon>Betaproteobacteria</taxon>
        <taxon>Neisseriales</taxon>
        <taxon>Neisseriaceae</taxon>
        <taxon>Neisseria</taxon>
    </lineage>
</organism>
<dbReference type="CDD" id="cd11304">
    <property type="entry name" value="Cadherin_repeat"/>
    <property type="match status" value="1"/>
</dbReference>
<evidence type="ECO:0000259" key="3">
    <source>
        <dbReference type="Pfam" id="PF13229"/>
    </source>
</evidence>
<dbReference type="SUPFAM" id="SSF49313">
    <property type="entry name" value="Cadherin-like"/>
    <property type="match status" value="2"/>
</dbReference>
<evidence type="ECO:0000256" key="1">
    <source>
        <dbReference type="SAM" id="MobiDB-lite"/>
    </source>
</evidence>
<dbReference type="Gene3D" id="2.160.20.10">
    <property type="entry name" value="Single-stranded right-handed beta-helix, Pectin lyase-like"/>
    <property type="match status" value="2"/>
</dbReference>
<name>A0A7D7NAX3_9NEIS</name>
<dbReference type="SUPFAM" id="SSF51126">
    <property type="entry name" value="Pectin lyase-like"/>
    <property type="match status" value="2"/>
</dbReference>
<feature type="compositionally biased region" description="Low complexity" evidence="1">
    <location>
        <begin position="148"/>
        <end position="158"/>
    </location>
</feature>
<dbReference type="InterPro" id="IPR024535">
    <property type="entry name" value="RHGA/B-epi-like_pectate_lyase"/>
</dbReference>
<dbReference type="Pfam" id="PF12708">
    <property type="entry name" value="Pect-lyase_RHGA_epim"/>
    <property type="match status" value="1"/>
</dbReference>
<evidence type="ECO:0000313" key="5">
    <source>
        <dbReference type="Proteomes" id="UP000514752"/>
    </source>
</evidence>
<feature type="domain" description="Right handed beta helix" evidence="3">
    <location>
        <begin position="990"/>
        <end position="1140"/>
    </location>
</feature>
<dbReference type="PANTHER" id="PTHR31339">
    <property type="entry name" value="PECTIN LYASE-RELATED"/>
    <property type="match status" value="1"/>
</dbReference>
<dbReference type="InterPro" id="IPR015919">
    <property type="entry name" value="Cadherin-like_sf"/>
</dbReference>
<dbReference type="GO" id="GO:0016020">
    <property type="term" value="C:membrane"/>
    <property type="evidence" value="ECO:0007669"/>
    <property type="project" value="InterPro"/>
</dbReference>
<feature type="region of interest" description="Disordered" evidence="1">
    <location>
        <begin position="276"/>
        <end position="301"/>
    </location>
</feature>
<dbReference type="GO" id="GO:0005509">
    <property type="term" value="F:calcium ion binding"/>
    <property type="evidence" value="ECO:0007669"/>
    <property type="project" value="InterPro"/>
</dbReference>
<dbReference type="Gene3D" id="2.60.40.2700">
    <property type="match status" value="1"/>
</dbReference>
<evidence type="ECO:0000313" key="4">
    <source>
        <dbReference type="EMBL" id="QMT39936.1"/>
    </source>
</evidence>
<dbReference type="InterPro" id="IPR051801">
    <property type="entry name" value="GH28_Enzymes"/>
</dbReference>
<dbReference type="InterPro" id="IPR039448">
    <property type="entry name" value="Beta_helix"/>
</dbReference>
<accession>A0A7D7NAX3</accession>
<dbReference type="KEGG" id="nsg:H3L94_08730"/>
<feature type="compositionally biased region" description="Pro residues" evidence="1">
    <location>
        <begin position="159"/>
        <end position="208"/>
    </location>
</feature>
<feature type="region of interest" description="Disordered" evidence="1">
    <location>
        <begin position="148"/>
        <end position="214"/>
    </location>
</feature>
<feature type="compositionally biased region" description="Polar residues" evidence="1">
    <location>
        <begin position="276"/>
        <end position="296"/>
    </location>
</feature>